<dbReference type="SUPFAM" id="SSF53335">
    <property type="entry name" value="S-adenosyl-L-methionine-dependent methyltransferases"/>
    <property type="match status" value="1"/>
</dbReference>
<evidence type="ECO:0000313" key="4">
    <source>
        <dbReference type="Proteomes" id="UP000218785"/>
    </source>
</evidence>
<dbReference type="InterPro" id="IPR029063">
    <property type="entry name" value="SAM-dependent_MTases_sf"/>
</dbReference>
<dbReference type="KEGG" id="ttq:NIES37_31670"/>
<dbReference type="PANTHER" id="PTHR43861:SF3">
    <property type="entry name" value="PUTATIVE (AFU_ORTHOLOGUE AFUA_2G14390)-RELATED"/>
    <property type="match status" value="1"/>
</dbReference>
<dbReference type="PANTHER" id="PTHR43861">
    <property type="entry name" value="TRANS-ACONITATE 2-METHYLTRANSFERASE-RELATED"/>
    <property type="match status" value="1"/>
</dbReference>
<proteinExistence type="predicted"/>
<feature type="domain" description="Methyltransferase type 11" evidence="2">
    <location>
        <begin position="49"/>
        <end position="140"/>
    </location>
</feature>
<dbReference type="GO" id="GO:0008757">
    <property type="term" value="F:S-adenosylmethionine-dependent methyltransferase activity"/>
    <property type="evidence" value="ECO:0007669"/>
    <property type="project" value="InterPro"/>
</dbReference>
<keyword evidence="3" id="KW-0489">Methyltransferase</keyword>
<reference evidence="3 4" key="1">
    <citation type="submission" date="2017-06" db="EMBL/GenBank/DDBJ databases">
        <title>Genome sequencing of cyanobaciteial culture collection at National Institute for Environmental Studies (NIES).</title>
        <authorList>
            <person name="Hirose Y."/>
            <person name="Shimura Y."/>
            <person name="Fujisawa T."/>
            <person name="Nakamura Y."/>
            <person name="Kawachi M."/>
        </authorList>
    </citation>
    <scope>NUCLEOTIDE SEQUENCE [LARGE SCALE GENOMIC DNA]</scope>
    <source>
        <strain evidence="3 4">NIES-37</strain>
    </source>
</reference>
<dbReference type="GO" id="GO:0032259">
    <property type="term" value="P:methylation"/>
    <property type="evidence" value="ECO:0007669"/>
    <property type="project" value="UniProtKB-KW"/>
</dbReference>
<name>A0A1Z4N0D0_9CYAN</name>
<evidence type="ECO:0000313" key="3">
    <source>
        <dbReference type="EMBL" id="BAY99188.1"/>
    </source>
</evidence>
<evidence type="ECO:0000256" key="1">
    <source>
        <dbReference type="ARBA" id="ARBA00022679"/>
    </source>
</evidence>
<keyword evidence="1 3" id="KW-0808">Transferase</keyword>
<keyword evidence="4" id="KW-1185">Reference proteome</keyword>
<dbReference type="EMBL" id="AP018248">
    <property type="protein sequence ID" value="BAY99188.1"/>
    <property type="molecule type" value="Genomic_DNA"/>
</dbReference>
<evidence type="ECO:0000259" key="2">
    <source>
        <dbReference type="Pfam" id="PF08241"/>
    </source>
</evidence>
<dbReference type="Proteomes" id="UP000218785">
    <property type="component" value="Chromosome"/>
</dbReference>
<dbReference type="InterPro" id="IPR013216">
    <property type="entry name" value="Methyltransf_11"/>
</dbReference>
<gene>
    <name evidence="3" type="ORF">NIES37_31670</name>
</gene>
<dbReference type="Gene3D" id="3.40.50.150">
    <property type="entry name" value="Vaccinia Virus protein VP39"/>
    <property type="match status" value="1"/>
</dbReference>
<dbReference type="Pfam" id="PF08241">
    <property type="entry name" value="Methyltransf_11"/>
    <property type="match status" value="1"/>
</dbReference>
<sequence length="267" mass="29290">MIVTDSSYVFAKSQNSPELKRLQTIEKVFDPATRKQLLATGLTTGWRCLEVGAGAGSIMRWMADIVGESGNVVAVDMDTRFLQGSQPSNVEILQEDIRYLELEKHSFDLIHARFVLVHIPDFQVALSQMLSMLKPGGWILLEEPDFAAARAIIGNSQLLHSVNRVNQAILQMFANKGLDYALGVKLPAICQRQGLHLLSVDNDTPLANGGFGIATVMKMSAMQLAQAYIATGQANYEDIENYCQFADDPSTWAIYHATVGVVAQQSA</sequence>
<organism evidence="3 4">
    <name type="scientific">Tolypothrix tenuis PCC 7101</name>
    <dbReference type="NCBI Taxonomy" id="231146"/>
    <lineage>
        <taxon>Bacteria</taxon>
        <taxon>Bacillati</taxon>
        <taxon>Cyanobacteriota</taxon>
        <taxon>Cyanophyceae</taxon>
        <taxon>Nostocales</taxon>
        <taxon>Tolypothrichaceae</taxon>
        <taxon>Tolypothrix</taxon>
    </lineage>
</organism>
<dbReference type="AlphaFoldDB" id="A0A1Z4N0D0"/>
<dbReference type="CDD" id="cd02440">
    <property type="entry name" value="AdoMet_MTases"/>
    <property type="match status" value="1"/>
</dbReference>
<protein>
    <submittedName>
        <fullName evidence="3">Putative methyltransferase</fullName>
    </submittedName>
</protein>
<accession>A0A1Z4N0D0</accession>